<feature type="transmembrane region" description="Helical" evidence="7">
    <location>
        <begin position="193"/>
        <end position="211"/>
    </location>
</feature>
<evidence type="ECO:0000256" key="6">
    <source>
        <dbReference type="SAM" id="MobiDB-lite"/>
    </source>
</evidence>
<name>A0A0M0J5F8_9EUKA</name>
<dbReference type="AlphaFoldDB" id="A0A0M0J5F8"/>
<dbReference type="SUPFAM" id="SSF103473">
    <property type="entry name" value="MFS general substrate transporter"/>
    <property type="match status" value="1"/>
</dbReference>
<keyword evidence="2" id="KW-0813">Transport</keyword>
<sequence>MPSKGDDEIWVPVTINLPLGITKGFNPTECAPLQLLFGPFTIILLAQMSNTMLLSVVPYLVRDVANGNERDAAVIFGLLQSTLWTSQTVLAPVLGYASDRLGRKPVILLSLIVSGIGNLALSASLSSTHMMISRIISGLGFQITLFRAYFADTSVKKEKAGKFGLIGVVQQFALFAGPAIGGFVGDWLGDRSATASSGFLFLCAALLALLWRPDETKAEANDKGMDTAMEDGQKDSTHKRVGGIEMVKIDLSGQRGCEPDGRVGVNGGVNGGDASCMGSLADNAVCRRLIKAWRFARWLGGYDLYPLLSLNFFFRFSFAAYKSVFAFFCMAMLKWEKKQVGMILSAMGLGGMFVQGVLVRVTVRSLGEERTLFVAMAAESIGFIVLSYAHGLASLIPALSLIAIGYGLAVPCLTTLFANVPVEQGIMQGIAGFVDRFGQAFGPILGGLIYRQLGAANLMLCTGLALAGISSVCLMFIGDGCAAWMREVCCYHSAQGYQTVEMADQPLDEDEEEMAELEPSDENGSPKDGPKDGSKGKTPLRDPNAQNGAQNVGPTPSTENLCGTAVFAAPKLATMPGQGLSLYK</sequence>
<evidence type="ECO:0000313" key="10">
    <source>
        <dbReference type="Proteomes" id="UP000037460"/>
    </source>
</evidence>
<organism evidence="9 10">
    <name type="scientific">Chrysochromulina tobinii</name>
    <dbReference type="NCBI Taxonomy" id="1460289"/>
    <lineage>
        <taxon>Eukaryota</taxon>
        <taxon>Haptista</taxon>
        <taxon>Haptophyta</taxon>
        <taxon>Prymnesiophyceae</taxon>
        <taxon>Prymnesiales</taxon>
        <taxon>Chrysochromulinaceae</taxon>
        <taxon>Chrysochromulina</taxon>
    </lineage>
</organism>
<keyword evidence="5 7" id="KW-0472">Membrane</keyword>
<dbReference type="InterPro" id="IPR036259">
    <property type="entry name" value="MFS_trans_sf"/>
</dbReference>
<feature type="transmembrane region" description="Helical" evidence="7">
    <location>
        <begin position="456"/>
        <end position="477"/>
    </location>
</feature>
<evidence type="ECO:0000256" key="1">
    <source>
        <dbReference type="ARBA" id="ARBA00004141"/>
    </source>
</evidence>
<protein>
    <submittedName>
        <fullName evidence="9">Tetracycline resistance protein</fullName>
    </submittedName>
</protein>
<dbReference type="InterPro" id="IPR020846">
    <property type="entry name" value="MFS_dom"/>
</dbReference>
<dbReference type="PROSITE" id="PS00216">
    <property type="entry name" value="SUGAR_TRANSPORT_1"/>
    <property type="match status" value="1"/>
</dbReference>
<feature type="transmembrane region" description="Helical" evidence="7">
    <location>
        <begin position="73"/>
        <end position="94"/>
    </location>
</feature>
<feature type="transmembrane region" description="Helical" evidence="7">
    <location>
        <begin position="395"/>
        <end position="418"/>
    </location>
</feature>
<keyword evidence="4 7" id="KW-1133">Transmembrane helix</keyword>
<dbReference type="PANTHER" id="PTHR23504:SF15">
    <property type="entry name" value="MAJOR FACILITATOR SUPERFAMILY (MFS) PROFILE DOMAIN-CONTAINING PROTEIN"/>
    <property type="match status" value="1"/>
</dbReference>
<dbReference type="Proteomes" id="UP000037460">
    <property type="component" value="Unassembled WGS sequence"/>
</dbReference>
<feature type="transmembrane region" description="Helical" evidence="7">
    <location>
        <begin position="371"/>
        <end position="389"/>
    </location>
</feature>
<keyword evidence="3 7" id="KW-0812">Transmembrane</keyword>
<dbReference type="PROSITE" id="PS50850">
    <property type="entry name" value="MFS"/>
    <property type="match status" value="1"/>
</dbReference>
<dbReference type="GO" id="GO:0016020">
    <property type="term" value="C:membrane"/>
    <property type="evidence" value="ECO:0007669"/>
    <property type="project" value="UniProtKB-SubCell"/>
</dbReference>
<accession>A0A0M0J5F8</accession>
<comment type="subcellular location">
    <subcellularLocation>
        <location evidence="1">Membrane</location>
        <topology evidence="1">Multi-pass membrane protein</topology>
    </subcellularLocation>
</comment>
<feature type="transmembrane region" description="Helical" evidence="7">
    <location>
        <begin position="106"/>
        <end position="125"/>
    </location>
</feature>
<dbReference type="Pfam" id="PF07690">
    <property type="entry name" value="MFS_1"/>
    <property type="match status" value="2"/>
</dbReference>
<evidence type="ECO:0000256" key="4">
    <source>
        <dbReference type="ARBA" id="ARBA00022989"/>
    </source>
</evidence>
<evidence type="ECO:0000256" key="7">
    <source>
        <dbReference type="SAM" id="Phobius"/>
    </source>
</evidence>
<feature type="compositionally biased region" description="Acidic residues" evidence="6">
    <location>
        <begin position="508"/>
        <end position="521"/>
    </location>
</feature>
<gene>
    <name evidence="9" type="ORF">Ctob_006274</name>
</gene>
<keyword evidence="10" id="KW-1185">Reference proteome</keyword>
<feature type="region of interest" description="Disordered" evidence="6">
    <location>
        <begin position="508"/>
        <end position="560"/>
    </location>
</feature>
<feature type="compositionally biased region" description="Polar residues" evidence="6">
    <location>
        <begin position="544"/>
        <end position="560"/>
    </location>
</feature>
<dbReference type="PANTHER" id="PTHR23504">
    <property type="entry name" value="MAJOR FACILITATOR SUPERFAMILY DOMAIN-CONTAINING PROTEIN 10"/>
    <property type="match status" value="1"/>
</dbReference>
<comment type="caution">
    <text evidence="9">The sequence shown here is derived from an EMBL/GenBank/DDBJ whole genome shotgun (WGS) entry which is preliminary data.</text>
</comment>
<dbReference type="OrthoDB" id="419616at2759"/>
<dbReference type="GO" id="GO:0022857">
    <property type="term" value="F:transmembrane transporter activity"/>
    <property type="evidence" value="ECO:0007669"/>
    <property type="project" value="InterPro"/>
</dbReference>
<proteinExistence type="predicted"/>
<feature type="transmembrane region" description="Helical" evidence="7">
    <location>
        <begin position="35"/>
        <end position="61"/>
    </location>
</feature>
<feature type="compositionally biased region" description="Basic and acidic residues" evidence="6">
    <location>
        <begin position="524"/>
        <end position="535"/>
    </location>
</feature>
<evidence type="ECO:0000256" key="5">
    <source>
        <dbReference type="ARBA" id="ARBA00023136"/>
    </source>
</evidence>
<dbReference type="PRINTS" id="PR01035">
    <property type="entry name" value="TCRTETA"/>
</dbReference>
<dbReference type="InterPro" id="IPR001958">
    <property type="entry name" value="Tet-R_TetA/multi-R_MdtG-like"/>
</dbReference>
<evidence type="ECO:0000256" key="3">
    <source>
        <dbReference type="ARBA" id="ARBA00022692"/>
    </source>
</evidence>
<reference evidence="10" key="1">
    <citation type="journal article" date="2015" name="PLoS Genet.">
        <title>Genome Sequence and Transcriptome Analyses of Chrysochromulina tobin: Metabolic Tools for Enhanced Algal Fitness in the Prominent Order Prymnesiales (Haptophyceae).</title>
        <authorList>
            <person name="Hovde B.T."/>
            <person name="Deodato C.R."/>
            <person name="Hunsperger H.M."/>
            <person name="Ryken S.A."/>
            <person name="Yost W."/>
            <person name="Jha R.K."/>
            <person name="Patterson J."/>
            <person name="Monnat R.J. Jr."/>
            <person name="Barlow S.B."/>
            <person name="Starkenburg S.R."/>
            <person name="Cattolico R.A."/>
        </authorList>
    </citation>
    <scope>NUCLEOTIDE SEQUENCE</scope>
    <source>
        <strain evidence="10">CCMP291</strain>
    </source>
</reference>
<dbReference type="InterPro" id="IPR005829">
    <property type="entry name" value="Sugar_transporter_CS"/>
</dbReference>
<evidence type="ECO:0000259" key="8">
    <source>
        <dbReference type="PROSITE" id="PS50850"/>
    </source>
</evidence>
<feature type="domain" description="Major facilitator superfamily (MFS) profile" evidence="8">
    <location>
        <begin position="35"/>
        <end position="480"/>
    </location>
</feature>
<dbReference type="InterPro" id="IPR011701">
    <property type="entry name" value="MFS"/>
</dbReference>
<feature type="transmembrane region" description="Helical" evidence="7">
    <location>
        <begin position="339"/>
        <end position="359"/>
    </location>
</feature>
<dbReference type="CDD" id="cd17330">
    <property type="entry name" value="MFS_SLC46_TetA_like"/>
    <property type="match status" value="1"/>
</dbReference>
<dbReference type="Gene3D" id="1.20.1250.20">
    <property type="entry name" value="MFS general substrate transporter like domains"/>
    <property type="match status" value="1"/>
</dbReference>
<feature type="transmembrane region" description="Helical" evidence="7">
    <location>
        <begin position="163"/>
        <end position="181"/>
    </location>
</feature>
<evidence type="ECO:0000256" key="2">
    <source>
        <dbReference type="ARBA" id="ARBA00022448"/>
    </source>
</evidence>
<evidence type="ECO:0000313" key="9">
    <source>
        <dbReference type="EMBL" id="KOO21720.1"/>
    </source>
</evidence>
<dbReference type="EMBL" id="JWZX01003340">
    <property type="protein sequence ID" value="KOO21720.1"/>
    <property type="molecule type" value="Genomic_DNA"/>
</dbReference>